<sequence length="445" mass="46039">METVTNAATAAANTVQRAIFGNRATRDESVARDDNTQHVGRSAGGASSAIDEPRRSRETVTDPNPLRHSTGAPEHVTSPLYNQRDKGELSTGSTDYRTNSSTSSEDLPKATDHSPNGPLIGNADKVSSPGGKDIPKMHHGDPGDRGTRGKAELNALLGKTEPGGHGTHNRSASLGKTEPGSRKLSNQPSGGLGKTELGKSKHSSTDSGKTEGKTEFGRVEFAKSAQGKTELGTSPNYPASPNRNTNISAPLAGDRGRKEPGIGHGTRTGIPHISDLDTSPGPGLGSGLTNKPSSANETSGRSHLSQPSTAGSTADKPLGESSSSGNYPGAAASNTGGPRPLGSDTKLDNESHGEGTGEKYEKSTGLAADGGDFDATRPGAGKEADRLLEEKGIHRAAKGSTNLEEEKAKKRHGVHQKVPGESQGSGSEHKGLTTKIKEKLRLGHH</sequence>
<dbReference type="EMBL" id="PYWC01000008">
    <property type="protein sequence ID" value="PWW79416.1"/>
    <property type="molecule type" value="Genomic_DNA"/>
</dbReference>
<feature type="compositionally biased region" description="Polar residues" evidence="1">
    <location>
        <begin position="287"/>
        <end position="312"/>
    </location>
</feature>
<organism evidence="2 3">
    <name type="scientific">Tuber magnatum</name>
    <name type="common">white Piedmont truffle</name>
    <dbReference type="NCBI Taxonomy" id="42249"/>
    <lineage>
        <taxon>Eukaryota</taxon>
        <taxon>Fungi</taxon>
        <taxon>Dikarya</taxon>
        <taxon>Ascomycota</taxon>
        <taxon>Pezizomycotina</taxon>
        <taxon>Pezizomycetes</taxon>
        <taxon>Pezizales</taxon>
        <taxon>Tuberaceae</taxon>
        <taxon>Tuber</taxon>
    </lineage>
</organism>
<feature type="compositionally biased region" description="Polar residues" evidence="1">
    <location>
        <begin position="320"/>
        <end position="336"/>
    </location>
</feature>
<accession>A0A317T1V3</accession>
<feature type="compositionally biased region" description="Polar residues" evidence="1">
    <location>
        <begin position="90"/>
        <end position="105"/>
    </location>
</feature>
<evidence type="ECO:0000313" key="2">
    <source>
        <dbReference type="EMBL" id="PWW79416.1"/>
    </source>
</evidence>
<evidence type="ECO:0000256" key="1">
    <source>
        <dbReference type="SAM" id="MobiDB-lite"/>
    </source>
</evidence>
<name>A0A317T1V3_9PEZI</name>
<proteinExistence type="predicted"/>
<feature type="compositionally biased region" description="Polar residues" evidence="1">
    <location>
        <begin position="231"/>
        <end position="248"/>
    </location>
</feature>
<feature type="compositionally biased region" description="Basic and acidic residues" evidence="1">
    <location>
        <begin position="51"/>
        <end position="60"/>
    </location>
</feature>
<feature type="compositionally biased region" description="Basic and acidic residues" evidence="1">
    <location>
        <begin position="208"/>
        <end position="221"/>
    </location>
</feature>
<gene>
    <name evidence="2" type="ORF">C7212DRAFT_275529</name>
</gene>
<feature type="compositionally biased region" description="Basic and acidic residues" evidence="1">
    <location>
        <begin position="427"/>
        <end position="445"/>
    </location>
</feature>
<protein>
    <submittedName>
        <fullName evidence="2">Uncharacterized protein</fullName>
    </submittedName>
</protein>
<feature type="compositionally biased region" description="Basic and acidic residues" evidence="1">
    <location>
        <begin position="380"/>
        <end position="393"/>
    </location>
</feature>
<evidence type="ECO:0000313" key="3">
    <source>
        <dbReference type="Proteomes" id="UP000246991"/>
    </source>
</evidence>
<keyword evidence="3" id="KW-1185">Reference proteome</keyword>
<feature type="compositionally biased region" description="Basic and acidic residues" evidence="1">
    <location>
        <begin position="345"/>
        <end position="362"/>
    </location>
</feature>
<dbReference type="Proteomes" id="UP000246991">
    <property type="component" value="Unassembled WGS sequence"/>
</dbReference>
<feature type="compositionally biased region" description="Basic and acidic residues" evidence="1">
    <location>
        <begin position="24"/>
        <end position="36"/>
    </location>
</feature>
<comment type="caution">
    <text evidence="2">The sequence shown here is derived from an EMBL/GenBank/DDBJ whole genome shotgun (WGS) entry which is preliminary data.</text>
</comment>
<dbReference type="OrthoDB" id="5388207at2759"/>
<feature type="compositionally biased region" description="Basic and acidic residues" evidence="1">
    <location>
        <begin position="133"/>
        <end position="151"/>
    </location>
</feature>
<dbReference type="STRING" id="42249.A0A317T1V3"/>
<dbReference type="AlphaFoldDB" id="A0A317T1V3"/>
<feature type="region of interest" description="Disordered" evidence="1">
    <location>
        <begin position="1"/>
        <end position="445"/>
    </location>
</feature>
<feature type="compositionally biased region" description="Low complexity" evidence="1">
    <location>
        <begin position="1"/>
        <end position="15"/>
    </location>
</feature>
<reference evidence="2 3" key="1">
    <citation type="submission" date="2018-03" db="EMBL/GenBank/DDBJ databases">
        <title>Genomes of Pezizomycetes fungi and the evolution of truffles.</title>
        <authorList>
            <person name="Murat C."/>
            <person name="Payen T."/>
            <person name="Noel B."/>
            <person name="Kuo A."/>
            <person name="Martin F.M."/>
        </authorList>
    </citation>
    <scope>NUCLEOTIDE SEQUENCE [LARGE SCALE GENOMIC DNA]</scope>
    <source>
        <strain evidence="2">091103-1</strain>
    </source>
</reference>